<evidence type="ECO:0000256" key="1">
    <source>
        <dbReference type="ARBA" id="ARBA00010641"/>
    </source>
</evidence>
<keyword evidence="2" id="KW-0805">Transcription regulation</keyword>
<proteinExistence type="inferred from homology"/>
<dbReference type="GO" id="GO:0016987">
    <property type="term" value="F:sigma factor activity"/>
    <property type="evidence" value="ECO:0007669"/>
    <property type="project" value="UniProtKB-KW"/>
</dbReference>
<organism evidence="8 9">
    <name type="scientific">Nocardioides cavernaquae</name>
    <dbReference type="NCBI Taxonomy" id="2321396"/>
    <lineage>
        <taxon>Bacteria</taxon>
        <taxon>Bacillati</taxon>
        <taxon>Actinomycetota</taxon>
        <taxon>Actinomycetes</taxon>
        <taxon>Propionibacteriales</taxon>
        <taxon>Nocardioidaceae</taxon>
        <taxon>Nocardioides</taxon>
    </lineage>
</organism>
<keyword evidence="9" id="KW-1185">Reference proteome</keyword>
<protein>
    <submittedName>
        <fullName evidence="8">Sigma-70 family RNA polymerase sigma factor</fullName>
    </submittedName>
</protein>
<evidence type="ECO:0000259" key="7">
    <source>
        <dbReference type="Pfam" id="PF04545"/>
    </source>
</evidence>
<name>A0A3A5HFL2_9ACTN</name>
<accession>A0A3A5HFL2</accession>
<comment type="similarity">
    <text evidence="1">Belongs to the sigma-70 factor family. ECF subfamily.</text>
</comment>
<dbReference type="GO" id="GO:0003677">
    <property type="term" value="F:DNA binding"/>
    <property type="evidence" value="ECO:0007669"/>
    <property type="project" value="UniProtKB-KW"/>
</dbReference>
<evidence type="ECO:0000256" key="5">
    <source>
        <dbReference type="ARBA" id="ARBA00023163"/>
    </source>
</evidence>
<dbReference type="PANTHER" id="PTHR43133:SF57">
    <property type="entry name" value="RNA POLYMERASE SIGMA-70 FACTOR"/>
    <property type="match status" value="1"/>
</dbReference>
<dbReference type="InterPro" id="IPR014284">
    <property type="entry name" value="RNA_pol_sigma-70_dom"/>
</dbReference>
<dbReference type="GO" id="GO:0006352">
    <property type="term" value="P:DNA-templated transcription initiation"/>
    <property type="evidence" value="ECO:0007669"/>
    <property type="project" value="InterPro"/>
</dbReference>
<reference evidence="9" key="1">
    <citation type="submission" date="2018-09" db="EMBL/GenBank/DDBJ databases">
        <authorList>
            <person name="Zhu H."/>
        </authorList>
    </citation>
    <scope>NUCLEOTIDE SEQUENCE [LARGE SCALE GENOMIC DNA]</scope>
    <source>
        <strain evidence="9">K1W22B-1</strain>
    </source>
</reference>
<feature type="domain" description="RNA polymerase sigma-70 region 4" evidence="7">
    <location>
        <begin position="157"/>
        <end position="195"/>
    </location>
</feature>
<feature type="domain" description="RNA polymerase sigma-70 region 2" evidence="6">
    <location>
        <begin position="36"/>
        <end position="98"/>
    </location>
</feature>
<dbReference type="Gene3D" id="1.10.1740.10">
    <property type="match status" value="1"/>
</dbReference>
<evidence type="ECO:0000256" key="4">
    <source>
        <dbReference type="ARBA" id="ARBA00023125"/>
    </source>
</evidence>
<dbReference type="EMBL" id="QYRP01000002">
    <property type="protein sequence ID" value="RJS46760.1"/>
    <property type="molecule type" value="Genomic_DNA"/>
</dbReference>
<dbReference type="AlphaFoldDB" id="A0A3A5HFL2"/>
<dbReference type="SUPFAM" id="SSF88659">
    <property type="entry name" value="Sigma3 and sigma4 domains of RNA polymerase sigma factors"/>
    <property type="match status" value="1"/>
</dbReference>
<comment type="caution">
    <text evidence="8">The sequence shown here is derived from an EMBL/GenBank/DDBJ whole genome shotgun (WGS) entry which is preliminary data.</text>
</comment>
<dbReference type="Proteomes" id="UP000276542">
    <property type="component" value="Unassembled WGS sequence"/>
</dbReference>
<dbReference type="NCBIfam" id="TIGR02937">
    <property type="entry name" value="sigma70-ECF"/>
    <property type="match status" value="1"/>
</dbReference>
<keyword evidence="3" id="KW-0731">Sigma factor</keyword>
<dbReference type="InterPro" id="IPR007630">
    <property type="entry name" value="RNA_pol_sigma70_r4"/>
</dbReference>
<dbReference type="OrthoDB" id="261230at2"/>
<dbReference type="InterPro" id="IPR013325">
    <property type="entry name" value="RNA_pol_sigma_r2"/>
</dbReference>
<dbReference type="Pfam" id="PF04545">
    <property type="entry name" value="Sigma70_r4"/>
    <property type="match status" value="1"/>
</dbReference>
<dbReference type="InterPro" id="IPR013324">
    <property type="entry name" value="RNA_pol_sigma_r3/r4-like"/>
</dbReference>
<evidence type="ECO:0000259" key="6">
    <source>
        <dbReference type="Pfam" id="PF04542"/>
    </source>
</evidence>
<dbReference type="PANTHER" id="PTHR43133">
    <property type="entry name" value="RNA POLYMERASE ECF-TYPE SIGMA FACTO"/>
    <property type="match status" value="1"/>
</dbReference>
<gene>
    <name evidence="8" type="ORF">D4739_11395</name>
</gene>
<keyword evidence="5" id="KW-0804">Transcription</keyword>
<dbReference type="Gene3D" id="1.10.10.10">
    <property type="entry name" value="Winged helix-like DNA-binding domain superfamily/Winged helix DNA-binding domain"/>
    <property type="match status" value="1"/>
</dbReference>
<sequence>MSSNTAPPGRDSRLPMTVAGQIEKARSGDVEAFGALYERHVDMIRGYVMRRAGNRELAEDVVSETFIRALTRIGSFTDGNFEAWLTTIARNLLLDHFRLSSTRLELTVDEVRDVEREAATTQGPEDVLIERLAEHESRSSLARVEKAMRLVAIDYETCLRLRFLEGQTIAQTAQALGRSQGAVKLLQLRATKAVRAALAFT</sequence>
<evidence type="ECO:0000313" key="9">
    <source>
        <dbReference type="Proteomes" id="UP000276542"/>
    </source>
</evidence>
<evidence type="ECO:0000256" key="3">
    <source>
        <dbReference type="ARBA" id="ARBA00023082"/>
    </source>
</evidence>
<dbReference type="InterPro" id="IPR007627">
    <property type="entry name" value="RNA_pol_sigma70_r2"/>
</dbReference>
<evidence type="ECO:0000256" key="2">
    <source>
        <dbReference type="ARBA" id="ARBA00023015"/>
    </source>
</evidence>
<evidence type="ECO:0000313" key="8">
    <source>
        <dbReference type="EMBL" id="RJS46760.1"/>
    </source>
</evidence>
<dbReference type="InterPro" id="IPR039425">
    <property type="entry name" value="RNA_pol_sigma-70-like"/>
</dbReference>
<dbReference type="SUPFAM" id="SSF88946">
    <property type="entry name" value="Sigma2 domain of RNA polymerase sigma factors"/>
    <property type="match status" value="1"/>
</dbReference>
<dbReference type="Pfam" id="PF04542">
    <property type="entry name" value="Sigma70_r2"/>
    <property type="match status" value="1"/>
</dbReference>
<keyword evidence="4" id="KW-0238">DNA-binding</keyword>
<dbReference type="InterPro" id="IPR036388">
    <property type="entry name" value="WH-like_DNA-bd_sf"/>
</dbReference>